<dbReference type="GO" id="GO:0016020">
    <property type="term" value="C:membrane"/>
    <property type="evidence" value="ECO:0007669"/>
    <property type="project" value="UniProtKB-SubCell"/>
</dbReference>
<dbReference type="InParanoid" id="A0A0D2UBK1"/>
<dbReference type="GO" id="GO:0006508">
    <property type="term" value="P:proteolysis"/>
    <property type="evidence" value="ECO:0007669"/>
    <property type="project" value="UniProtKB-KW"/>
</dbReference>
<dbReference type="InterPro" id="IPR022764">
    <property type="entry name" value="Peptidase_S54_rhomboid_dom"/>
</dbReference>
<evidence type="ECO:0000259" key="10">
    <source>
        <dbReference type="Pfam" id="PF01694"/>
    </source>
</evidence>
<dbReference type="EMBL" id="KE346363">
    <property type="protein sequence ID" value="KJE92416.1"/>
    <property type="molecule type" value="Genomic_DNA"/>
</dbReference>
<dbReference type="AlphaFoldDB" id="A0A0D2UBK1"/>
<evidence type="ECO:0000256" key="3">
    <source>
        <dbReference type="ARBA" id="ARBA00022670"/>
    </source>
</evidence>
<keyword evidence="7 9" id="KW-0472">Membrane</keyword>
<evidence type="ECO:0000256" key="7">
    <source>
        <dbReference type="ARBA" id="ARBA00023136"/>
    </source>
</evidence>
<organism evidence="11 12">
    <name type="scientific">Capsaspora owczarzaki (strain ATCC 30864)</name>
    <dbReference type="NCBI Taxonomy" id="595528"/>
    <lineage>
        <taxon>Eukaryota</taxon>
        <taxon>Filasterea</taxon>
        <taxon>Capsaspora</taxon>
    </lineage>
</organism>
<feature type="transmembrane region" description="Helical" evidence="9">
    <location>
        <begin position="197"/>
        <end position="218"/>
    </location>
</feature>
<feature type="transmembrane region" description="Helical" evidence="9">
    <location>
        <begin position="29"/>
        <end position="50"/>
    </location>
</feature>
<evidence type="ECO:0000256" key="1">
    <source>
        <dbReference type="ARBA" id="ARBA00004141"/>
    </source>
</evidence>
<protein>
    <recommendedName>
        <fullName evidence="10">Peptidase S54 rhomboid domain-containing protein</fullName>
    </recommendedName>
</protein>
<dbReference type="OrthoDB" id="10257275at2759"/>
<evidence type="ECO:0000256" key="2">
    <source>
        <dbReference type="ARBA" id="ARBA00009045"/>
    </source>
</evidence>
<feature type="domain" description="Peptidase S54 rhomboid" evidence="10">
    <location>
        <begin position="63"/>
        <end position="213"/>
    </location>
</feature>
<keyword evidence="6 9" id="KW-1133">Transmembrane helix</keyword>
<dbReference type="PhylomeDB" id="A0A0D2UBK1"/>
<dbReference type="Proteomes" id="UP000008743">
    <property type="component" value="Unassembled WGS sequence"/>
</dbReference>
<evidence type="ECO:0000256" key="5">
    <source>
        <dbReference type="ARBA" id="ARBA00022801"/>
    </source>
</evidence>
<dbReference type="SUPFAM" id="SSF144091">
    <property type="entry name" value="Rhomboid-like"/>
    <property type="match status" value="1"/>
</dbReference>
<dbReference type="Pfam" id="PF01694">
    <property type="entry name" value="Rhomboid"/>
    <property type="match status" value="1"/>
</dbReference>
<evidence type="ECO:0000256" key="8">
    <source>
        <dbReference type="SAM" id="MobiDB-lite"/>
    </source>
</evidence>
<feature type="transmembrane region" description="Helical" evidence="9">
    <location>
        <begin position="168"/>
        <end position="191"/>
    </location>
</feature>
<dbReference type="PANTHER" id="PTHR43066:SF1">
    <property type="entry name" value="RHOMBOID PROTEIN 2"/>
    <property type="match status" value="1"/>
</dbReference>
<keyword evidence="3" id="KW-0645">Protease</keyword>
<reference evidence="12" key="1">
    <citation type="submission" date="2011-02" db="EMBL/GenBank/DDBJ databases">
        <title>The Genome Sequence of Capsaspora owczarzaki ATCC 30864.</title>
        <authorList>
            <person name="Russ C."/>
            <person name="Cuomo C."/>
            <person name="Burger G."/>
            <person name="Gray M.W."/>
            <person name="Holland P.W.H."/>
            <person name="King N."/>
            <person name="Lang F.B.F."/>
            <person name="Roger A.J."/>
            <person name="Ruiz-Trillo I."/>
            <person name="Young S.K."/>
            <person name="Zeng Q."/>
            <person name="Gargeya S."/>
            <person name="Alvarado L."/>
            <person name="Berlin A."/>
            <person name="Chapman S.B."/>
            <person name="Chen Z."/>
            <person name="Freedman E."/>
            <person name="Gellesch M."/>
            <person name="Goldberg J."/>
            <person name="Griggs A."/>
            <person name="Gujja S."/>
            <person name="Heilman E."/>
            <person name="Heiman D."/>
            <person name="Howarth C."/>
            <person name="Mehta T."/>
            <person name="Neiman D."/>
            <person name="Pearson M."/>
            <person name="Roberts A."/>
            <person name="Saif S."/>
            <person name="Shea T."/>
            <person name="Shenoy N."/>
            <person name="Sisk P."/>
            <person name="Stolte C."/>
            <person name="Sykes S."/>
            <person name="White J."/>
            <person name="Yandava C."/>
            <person name="Haas B."/>
            <person name="Nusbaum C."/>
            <person name="Birren B."/>
        </authorList>
    </citation>
    <scope>NUCLEOTIDE SEQUENCE</scope>
    <source>
        <strain evidence="12">ATCC 30864</strain>
    </source>
</reference>
<comment type="similarity">
    <text evidence="2">Belongs to the peptidase S54 family.</text>
</comment>
<feature type="transmembrane region" description="Helical" evidence="9">
    <location>
        <begin position="76"/>
        <end position="94"/>
    </location>
</feature>
<dbReference type="GO" id="GO:0004252">
    <property type="term" value="F:serine-type endopeptidase activity"/>
    <property type="evidence" value="ECO:0007669"/>
    <property type="project" value="InterPro"/>
</dbReference>
<evidence type="ECO:0000313" key="12">
    <source>
        <dbReference type="Proteomes" id="UP000008743"/>
    </source>
</evidence>
<dbReference type="OMA" id="SIHRTAN"/>
<feature type="transmembrane region" description="Helical" evidence="9">
    <location>
        <begin position="132"/>
        <end position="156"/>
    </location>
</feature>
<keyword evidence="4 9" id="KW-0812">Transmembrane</keyword>
<dbReference type="STRING" id="595528.A0A0D2UBK1"/>
<keyword evidence="12" id="KW-1185">Reference proteome</keyword>
<proteinExistence type="inferred from homology"/>
<dbReference type="PANTHER" id="PTHR43066">
    <property type="entry name" value="RHOMBOID-RELATED PROTEIN"/>
    <property type="match status" value="1"/>
</dbReference>
<feature type="transmembrane region" description="Helical" evidence="9">
    <location>
        <begin position="101"/>
        <end position="126"/>
    </location>
</feature>
<sequence>MPNSASPANVSLSTRFHTWLSAVPLATRAVLLVCTAVFVLAATGAVPQIVQHGAAAPYRDLTQPWRLFTHMLIHEQLWHIVLNMMTFVPLAAASERAHGSIALVLLLLELSLLGELVHVAIAALLLAAGFPAAYYTTSIGMSGVIFSLLVISIHRTANASAANEQRSLCAIFTVPSSVYPWALLLVIQAFIPSVSFLGHLSGILVGYLFCLGLFDLIVTPQSIVSRLEGSVLSQRGGFVASSSSIASVPRSSPSSILHAFRNGLSETWASFRGGLQHLRNRLFGSSPHAHGPAYSNLPSNAPEPDVEAGASESGDKRFPGTGHRLGG</sequence>
<dbReference type="eggNOG" id="KOG2632">
    <property type="taxonomic scope" value="Eukaryota"/>
</dbReference>
<evidence type="ECO:0000256" key="4">
    <source>
        <dbReference type="ARBA" id="ARBA00022692"/>
    </source>
</evidence>
<gene>
    <name evidence="11" type="ORF">CAOG_003393</name>
</gene>
<accession>A0A0D2UBK1</accession>
<comment type="subcellular location">
    <subcellularLocation>
        <location evidence="1">Membrane</location>
        <topology evidence="1">Multi-pass membrane protein</topology>
    </subcellularLocation>
</comment>
<name>A0A0D2UBK1_CAPO3</name>
<feature type="region of interest" description="Disordered" evidence="8">
    <location>
        <begin position="293"/>
        <end position="327"/>
    </location>
</feature>
<evidence type="ECO:0000256" key="9">
    <source>
        <dbReference type="SAM" id="Phobius"/>
    </source>
</evidence>
<evidence type="ECO:0000256" key="6">
    <source>
        <dbReference type="ARBA" id="ARBA00022989"/>
    </source>
</evidence>
<dbReference type="Gene3D" id="1.20.1540.10">
    <property type="entry name" value="Rhomboid-like"/>
    <property type="match status" value="1"/>
</dbReference>
<dbReference type="InterPro" id="IPR035952">
    <property type="entry name" value="Rhomboid-like_sf"/>
</dbReference>
<dbReference type="FunCoup" id="A0A0D2UBK1">
    <property type="interactions" value="31"/>
</dbReference>
<evidence type="ECO:0000313" key="11">
    <source>
        <dbReference type="EMBL" id="KJE92416.1"/>
    </source>
</evidence>
<keyword evidence="5" id="KW-0378">Hydrolase</keyword>